<dbReference type="Pfam" id="PF00582">
    <property type="entry name" value="Usp"/>
    <property type="match status" value="2"/>
</dbReference>
<reference evidence="3" key="1">
    <citation type="submission" date="2023-04" db="EMBL/GenBank/DDBJ databases">
        <title>Complete genome sequence of a phthalic acid esters degrading bacterial strain.</title>
        <authorList>
            <person name="Weng L."/>
            <person name="Jia Y."/>
            <person name="Ren L."/>
        </authorList>
    </citation>
    <scope>NUCLEOTIDE SEQUENCE</scope>
    <source>
        <strain evidence="3">RL-LY01</strain>
    </source>
</reference>
<dbReference type="SUPFAM" id="SSF52402">
    <property type="entry name" value="Adenine nucleotide alpha hydrolases-like"/>
    <property type="match status" value="2"/>
</dbReference>
<comment type="similarity">
    <text evidence="1">Belongs to the universal stress protein A family.</text>
</comment>
<feature type="domain" description="UspA" evidence="2">
    <location>
        <begin position="149"/>
        <end position="271"/>
    </location>
</feature>
<name>A0AAX3T8P2_9ACTN</name>
<dbReference type="InterPro" id="IPR006016">
    <property type="entry name" value="UspA"/>
</dbReference>
<evidence type="ECO:0000256" key="1">
    <source>
        <dbReference type="ARBA" id="ARBA00008791"/>
    </source>
</evidence>
<dbReference type="InterPro" id="IPR006015">
    <property type="entry name" value="Universal_stress_UspA"/>
</dbReference>
<accession>A0AAX3T8P2</accession>
<protein>
    <submittedName>
        <fullName evidence="3">Universal stress protein</fullName>
    </submittedName>
</protein>
<gene>
    <name evidence="3" type="ORF">P9A14_02975</name>
</gene>
<proteinExistence type="inferred from homology"/>
<dbReference type="PANTHER" id="PTHR46268:SF6">
    <property type="entry name" value="UNIVERSAL STRESS PROTEIN UP12"/>
    <property type="match status" value="1"/>
</dbReference>
<dbReference type="Proteomes" id="UP001213504">
    <property type="component" value="Chromosome"/>
</dbReference>
<dbReference type="PANTHER" id="PTHR46268">
    <property type="entry name" value="STRESS RESPONSE PROTEIN NHAX"/>
    <property type="match status" value="1"/>
</dbReference>
<feature type="domain" description="UspA" evidence="2">
    <location>
        <begin position="2"/>
        <end position="139"/>
    </location>
</feature>
<sequence length="285" mass="30203">MNTIAVGVDLSPESEAAAHWAAASARDRDRLLLIHGFAAAVALQPLSEFELDFDVTATRQAAAAHLTALAGRLGTRRPGLRIETVVEHDFAIPLLTRLSGQVDLMVLGHHRPGLIERLTTGSISSALSARSRCPVVTVPYGNLATGGPVVAAIDADAPSDLALSTAFEYADATGNPVAIVCAIPDDAPPARIEALYARADALLDPWRRRFPDRDTTLQLVNGNPSRAVGEAVPQASLLVVTRPRAGSTFTAWAGSVARAAQHHTRCPIAIVDHGRPDRYDRRSTG</sequence>
<dbReference type="AlphaFoldDB" id="A0AAX3T8P2"/>
<organism evidence="3 4">
    <name type="scientific">Gordonia hongkongensis</name>
    <dbReference type="NCBI Taxonomy" id="1701090"/>
    <lineage>
        <taxon>Bacteria</taxon>
        <taxon>Bacillati</taxon>
        <taxon>Actinomycetota</taxon>
        <taxon>Actinomycetes</taxon>
        <taxon>Mycobacteriales</taxon>
        <taxon>Gordoniaceae</taxon>
        <taxon>Gordonia</taxon>
    </lineage>
</organism>
<dbReference type="Gene3D" id="3.40.50.620">
    <property type="entry name" value="HUPs"/>
    <property type="match status" value="2"/>
</dbReference>
<dbReference type="InterPro" id="IPR014729">
    <property type="entry name" value="Rossmann-like_a/b/a_fold"/>
</dbReference>
<evidence type="ECO:0000259" key="2">
    <source>
        <dbReference type="Pfam" id="PF00582"/>
    </source>
</evidence>
<dbReference type="PRINTS" id="PR01438">
    <property type="entry name" value="UNVRSLSTRESS"/>
</dbReference>
<dbReference type="RefSeq" id="WP_068970676.1">
    <property type="nucleotide sequence ID" value="NZ_CBDRNE010000005.1"/>
</dbReference>
<evidence type="ECO:0000313" key="3">
    <source>
        <dbReference type="EMBL" id="WFP25503.1"/>
    </source>
</evidence>
<dbReference type="EMBL" id="CP121270">
    <property type="protein sequence ID" value="WFP25503.1"/>
    <property type="molecule type" value="Genomic_DNA"/>
</dbReference>
<evidence type="ECO:0000313" key="4">
    <source>
        <dbReference type="Proteomes" id="UP001213504"/>
    </source>
</evidence>